<dbReference type="InterPro" id="IPR001412">
    <property type="entry name" value="aa-tRNA-synth_I_CS"/>
</dbReference>
<dbReference type="Proteomes" id="UP000286732">
    <property type="component" value="Unassembled WGS sequence"/>
</dbReference>
<proteinExistence type="inferred from homology"/>
<dbReference type="EMBL" id="QNZM01000191">
    <property type="protein sequence ID" value="RTZ80037.1"/>
    <property type="molecule type" value="Genomic_DNA"/>
</dbReference>
<dbReference type="GO" id="GO:0005524">
    <property type="term" value="F:ATP binding"/>
    <property type="evidence" value="ECO:0007669"/>
    <property type="project" value="UniProtKB-KW"/>
</dbReference>
<feature type="non-terminal residue" evidence="9">
    <location>
        <position position="128"/>
    </location>
</feature>
<keyword evidence="1 7" id="KW-0436">Ligase</keyword>
<dbReference type="InterPro" id="IPR049940">
    <property type="entry name" value="GluQ/Sye"/>
</dbReference>
<evidence type="ECO:0000256" key="2">
    <source>
        <dbReference type="ARBA" id="ARBA00022723"/>
    </source>
</evidence>
<feature type="domain" description="Glutamyl/glutaminyl-tRNA synthetase class Ib catalytic" evidence="8">
    <location>
        <begin position="5"/>
        <end position="119"/>
    </location>
</feature>
<dbReference type="PANTHER" id="PTHR43311">
    <property type="entry name" value="GLUTAMATE--TRNA LIGASE"/>
    <property type="match status" value="1"/>
</dbReference>
<evidence type="ECO:0000256" key="1">
    <source>
        <dbReference type="ARBA" id="ARBA00022598"/>
    </source>
</evidence>
<dbReference type="GO" id="GO:0005829">
    <property type="term" value="C:cytosol"/>
    <property type="evidence" value="ECO:0007669"/>
    <property type="project" value="TreeGrafter"/>
</dbReference>
<comment type="caution">
    <text evidence="9">The sequence shown here is derived from an EMBL/GenBank/DDBJ whole genome shotgun (WGS) entry which is preliminary data.</text>
</comment>
<keyword evidence="5 7" id="KW-0067">ATP-binding</keyword>
<dbReference type="PRINTS" id="PR00987">
    <property type="entry name" value="TRNASYNTHGLU"/>
</dbReference>
<keyword evidence="2" id="KW-0479">Metal-binding</keyword>
<dbReference type="PROSITE" id="PS00178">
    <property type="entry name" value="AA_TRNA_LIGASE_I"/>
    <property type="match status" value="1"/>
</dbReference>
<protein>
    <submittedName>
        <fullName evidence="9">tRNA glutamyl-Q synthetase</fullName>
    </submittedName>
</protein>
<evidence type="ECO:0000313" key="9">
    <source>
        <dbReference type="EMBL" id="RTZ80037.1"/>
    </source>
</evidence>
<evidence type="ECO:0000313" key="10">
    <source>
        <dbReference type="Proteomes" id="UP000286732"/>
    </source>
</evidence>
<evidence type="ECO:0000256" key="4">
    <source>
        <dbReference type="ARBA" id="ARBA00022833"/>
    </source>
</evidence>
<reference evidence="9 10" key="1">
    <citation type="submission" date="2018-06" db="EMBL/GenBank/DDBJ databases">
        <title>Combined omics and stable isotope probing to characterize newly discovered Mariana Back-Arc vent microbial communities.</title>
        <authorList>
            <person name="Trembath-Reichert E."/>
            <person name="Huber J.A."/>
        </authorList>
    </citation>
    <scope>NUCLEOTIDE SEQUENCE [LARGE SCALE GENOMIC DNA]</scope>
    <source>
        <strain evidence="9">MAG 63_2</strain>
    </source>
</reference>
<dbReference type="SUPFAM" id="SSF52374">
    <property type="entry name" value="Nucleotidylyl transferase"/>
    <property type="match status" value="1"/>
</dbReference>
<organism evidence="9 10">
    <name type="scientific">SAR324 cluster bacterium</name>
    <dbReference type="NCBI Taxonomy" id="2024889"/>
    <lineage>
        <taxon>Bacteria</taxon>
        <taxon>Deltaproteobacteria</taxon>
        <taxon>SAR324 cluster</taxon>
    </lineage>
</organism>
<dbReference type="InterPro" id="IPR014729">
    <property type="entry name" value="Rossmann-like_a/b/a_fold"/>
</dbReference>
<dbReference type="AlphaFoldDB" id="A0A432G8U7"/>
<dbReference type="Pfam" id="PF00749">
    <property type="entry name" value="tRNA-synt_1c"/>
    <property type="match status" value="1"/>
</dbReference>
<sequence>MNSPVISRLAPTPSGYLHLGNAFNFLLTCLLVDFMDGHLHLRIDDLDEPRVMQSSVEDIFIQLEWLGIDYDSGPSGPDELFSKFSQRLRLELYHESLELLRKSGHMFASECSRSEIRQISSNGNYPGT</sequence>
<evidence type="ECO:0000259" key="8">
    <source>
        <dbReference type="Pfam" id="PF00749"/>
    </source>
</evidence>
<evidence type="ECO:0000256" key="5">
    <source>
        <dbReference type="ARBA" id="ARBA00022840"/>
    </source>
</evidence>
<keyword evidence="4" id="KW-0862">Zinc</keyword>
<dbReference type="InterPro" id="IPR000924">
    <property type="entry name" value="Glu/Gln-tRNA-synth"/>
</dbReference>
<dbReference type="InterPro" id="IPR020058">
    <property type="entry name" value="Glu/Gln-tRNA-synth_Ib_cat-dom"/>
</dbReference>
<evidence type="ECO:0000256" key="6">
    <source>
        <dbReference type="ARBA" id="ARBA00023146"/>
    </source>
</evidence>
<evidence type="ECO:0000256" key="7">
    <source>
        <dbReference type="RuleBase" id="RU363037"/>
    </source>
</evidence>
<dbReference type="GO" id="GO:0004818">
    <property type="term" value="F:glutamate-tRNA ligase activity"/>
    <property type="evidence" value="ECO:0007669"/>
    <property type="project" value="TreeGrafter"/>
</dbReference>
<dbReference type="PANTHER" id="PTHR43311:SF1">
    <property type="entry name" value="GLUTAMYL-Q TRNA(ASP) SYNTHETASE"/>
    <property type="match status" value="1"/>
</dbReference>
<dbReference type="GO" id="GO:0006424">
    <property type="term" value="P:glutamyl-tRNA aminoacylation"/>
    <property type="evidence" value="ECO:0007669"/>
    <property type="project" value="TreeGrafter"/>
</dbReference>
<evidence type="ECO:0000256" key="3">
    <source>
        <dbReference type="ARBA" id="ARBA00022741"/>
    </source>
</evidence>
<name>A0A432G8U7_9DELT</name>
<keyword evidence="3 7" id="KW-0547">Nucleotide-binding</keyword>
<keyword evidence="7" id="KW-0648">Protein biosynthesis</keyword>
<keyword evidence="6 7" id="KW-0030">Aminoacyl-tRNA synthetase</keyword>
<dbReference type="Gene3D" id="3.40.50.620">
    <property type="entry name" value="HUPs"/>
    <property type="match status" value="1"/>
</dbReference>
<gene>
    <name evidence="9" type="ORF">DSY98_04925</name>
</gene>
<accession>A0A432G8U7</accession>
<comment type="similarity">
    <text evidence="7">Belongs to the class-I aminoacyl-tRNA synthetase family.</text>
</comment>